<dbReference type="GO" id="GO:0003735">
    <property type="term" value="F:structural constituent of ribosome"/>
    <property type="evidence" value="ECO:0007669"/>
    <property type="project" value="UniProtKB-UniRule"/>
</dbReference>
<dbReference type="AlphaFoldDB" id="A0A2H0KNE4"/>
<dbReference type="GO" id="GO:0022627">
    <property type="term" value="C:cytosolic small ribosomal subunit"/>
    <property type="evidence" value="ECO:0007669"/>
    <property type="project" value="UniProtKB-UniRule"/>
</dbReference>
<evidence type="ECO:0000313" key="8">
    <source>
        <dbReference type="EMBL" id="PIQ72772.1"/>
    </source>
</evidence>
<evidence type="ECO:0000256" key="6">
    <source>
        <dbReference type="HAMAP-Rule" id="MF_01345"/>
    </source>
</evidence>
<dbReference type="PANTHER" id="PTHR10744:SF1">
    <property type="entry name" value="SMALL RIBOSOMAL SUBUNIT PROTEIN US17M"/>
    <property type="match status" value="1"/>
</dbReference>
<dbReference type="GO" id="GO:0019843">
    <property type="term" value="F:rRNA binding"/>
    <property type="evidence" value="ECO:0007669"/>
    <property type="project" value="UniProtKB-UniRule"/>
</dbReference>
<dbReference type="Proteomes" id="UP000229570">
    <property type="component" value="Unassembled WGS sequence"/>
</dbReference>
<comment type="caution">
    <text evidence="8">The sequence shown here is derived from an EMBL/GenBank/DDBJ whole genome shotgun (WGS) entry which is preliminary data.</text>
</comment>
<evidence type="ECO:0000256" key="3">
    <source>
        <dbReference type="ARBA" id="ARBA00022884"/>
    </source>
</evidence>
<evidence type="ECO:0000256" key="5">
    <source>
        <dbReference type="ARBA" id="ARBA00023274"/>
    </source>
</evidence>
<dbReference type="InterPro" id="IPR019984">
    <property type="entry name" value="Ribosomal_uS17_bact/chlr"/>
</dbReference>
<keyword evidence="3 6" id="KW-0694">RNA-binding</keyword>
<dbReference type="InterPro" id="IPR019979">
    <property type="entry name" value="Ribosomal_uS17_CS"/>
</dbReference>
<proteinExistence type="inferred from homology"/>
<dbReference type="SUPFAM" id="SSF50249">
    <property type="entry name" value="Nucleic acid-binding proteins"/>
    <property type="match status" value="1"/>
</dbReference>
<evidence type="ECO:0000256" key="4">
    <source>
        <dbReference type="ARBA" id="ARBA00022980"/>
    </source>
</evidence>
<evidence type="ECO:0000256" key="7">
    <source>
        <dbReference type="RuleBase" id="RU003872"/>
    </source>
</evidence>
<dbReference type="CDD" id="cd00364">
    <property type="entry name" value="Ribosomal_uS17"/>
    <property type="match status" value="1"/>
</dbReference>
<organism evidence="8 9">
    <name type="scientific">Candidatus Roizmanbacteria bacterium CG11_big_fil_rev_8_21_14_0_20_35_14</name>
    <dbReference type="NCBI Taxonomy" id="1974855"/>
    <lineage>
        <taxon>Bacteria</taxon>
        <taxon>Candidatus Roizmaniibacteriota</taxon>
    </lineage>
</organism>
<gene>
    <name evidence="6" type="primary">rpsQ</name>
    <name evidence="8" type="ORF">COV86_01085</name>
</gene>
<keyword evidence="5 6" id="KW-0687">Ribonucleoprotein</keyword>
<keyword evidence="4 6" id="KW-0689">Ribosomal protein</keyword>
<sequence length="89" mass="10482">MKKTLVGEVVSTKMQKTAVVKVERKFTYPRYRKVIIRHKKYKAHNEDLDLKIGDKVKIEETKPISKDKHFKVIEKLEVKSKNSKVKVKS</sequence>
<dbReference type="Pfam" id="PF00366">
    <property type="entry name" value="Ribosomal_S17"/>
    <property type="match status" value="1"/>
</dbReference>
<evidence type="ECO:0000256" key="2">
    <source>
        <dbReference type="ARBA" id="ARBA00022730"/>
    </source>
</evidence>
<comment type="subunit">
    <text evidence="6">Part of the 30S ribosomal subunit.</text>
</comment>
<dbReference type="PROSITE" id="PS00056">
    <property type="entry name" value="RIBOSOMAL_S17"/>
    <property type="match status" value="1"/>
</dbReference>
<reference evidence="8 9" key="1">
    <citation type="submission" date="2017-09" db="EMBL/GenBank/DDBJ databases">
        <title>Depth-based differentiation of microbial function through sediment-hosted aquifers and enrichment of novel symbionts in the deep terrestrial subsurface.</title>
        <authorList>
            <person name="Probst A.J."/>
            <person name="Ladd B."/>
            <person name="Jarett J.K."/>
            <person name="Geller-Mcgrath D.E."/>
            <person name="Sieber C.M."/>
            <person name="Emerson J.B."/>
            <person name="Anantharaman K."/>
            <person name="Thomas B.C."/>
            <person name="Malmstrom R."/>
            <person name="Stieglmeier M."/>
            <person name="Klingl A."/>
            <person name="Woyke T."/>
            <person name="Ryan C.M."/>
            <person name="Banfield J.F."/>
        </authorList>
    </citation>
    <scope>NUCLEOTIDE SEQUENCE [LARGE SCALE GENOMIC DNA]</scope>
    <source>
        <strain evidence="8">CG11_big_fil_rev_8_21_14_0_20_35_14</strain>
    </source>
</reference>
<comment type="function">
    <text evidence="6">One of the primary rRNA binding proteins, it binds specifically to the 5'-end of 16S ribosomal RNA.</text>
</comment>
<dbReference type="PANTHER" id="PTHR10744">
    <property type="entry name" value="40S RIBOSOMAL PROTEIN S11 FAMILY MEMBER"/>
    <property type="match status" value="1"/>
</dbReference>
<dbReference type="PRINTS" id="PR00973">
    <property type="entry name" value="RIBOSOMALS17"/>
</dbReference>
<accession>A0A2H0KNE4</accession>
<dbReference type="InterPro" id="IPR000266">
    <property type="entry name" value="Ribosomal_uS17"/>
</dbReference>
<dbReference type="GO" id="GO:0006412">
    <property type="term" value="P:translation"/>
    <property type="evidence" value="ECO:0007669"/>
    <property type="project" value="UniProtKB-UniRule"/>
</dbReference>
<evidence type="ECO:0000256" key="1">
    <source>
        <dbReference type="ARBA" id="ARBA00010254"/>
    </source>
</evidence>
<dbReference type="NCBIfam" id="NF004123">
    <property type="entry name" value="PRK05610.1"/>
    <property type="match status" value="1"/>
</dbReference>
<evidence type="ECO:0000313" key="9">
    <source>
        <dbReference type="Proteomes" id="UP000229570"/>
    </source>
</evidence>
<protein>
    <recommendedName>
        <fullName evidence="6">Small ribosomal subunit protein uS17</fullName>
    </recommendedName>
</protein>
<name>A0A2H0KNE4_9BACT</name>
<keyword evidence="2 6" id="KW-0699">rRNA-binding</keyword>
<dbReference type="Gene3D" id="2.40.50.140">
    <property type="entry name" value="Nucleic acid-binding proteins"/>
    <property type="match status" value="1"/>
</dbReference>
<dbReference type="HAMAP" id="MF_01345_B">
    <property type="entry name" value="Ribosomal_uS17_B"/>
    <property type="match status" value="1"/>
</dbReference>
<dbReference type="InterPro" id="IPR012340">
    <property type="entry name" value="NA-bd_OB-fold"/>
</dbReference>
<dbReference type="NCBIfam" id="TIGR03635">
    <property type="entry name" value="uS17_bact"/>
    <property type="match status" value="1"/>
</dbReference>
<comment type="similarity">
    <text evidence="1 6 7">Belongs to the universal ribosomal protein uS17 family.</text>
</comment>
<dbReference type="EMBL" id="PCVL01000012">
    <property type="protein sequence ID" value="PIQ72772.1"/>
    <property type="molecule type" value="Genomic_DNA"/>
</dbReference>